<proteinExistence type="predicted"/>
<reference evidence="2" key="1">
    <citation type="submission" date="2023-07" db="EMBL/GenBank/DDBJ databases">
        <title>draft genome sequence of fig (Ficus carica).</title>
        <authorList>
            <person name="Takahashi T."/>
            <person name="Nishimura K."/>
        </authorList>
    </citation>
    <scope>NUCLEOTIDE SEQUENCE</scope>
</reference>
<evidence type="ECO:0000313" key="3">
    <source>
        <dbReference type="Proteomes" id="UP001187192"/>
    </source>
</evidence>
<protein>
    <submittedName>
        <fullName evidence="2">Uncharacterized protein</fullName>
    </submittedName>
</protein>
<organism evidence="2 3">
    <name type="scientific">Ficus carica</name>
    <name type="common">Common fig</name>
    <dbReference type="NCBI Taxonomy" id="3494"/>
    <lineage>
        <taxon>Eukaryota</taxon>
        <taxon>Viridiplantae</taxon>
        <taxon>Streptophyta</taxon>
        <taxon>Embryophyta</taxon>
        <taxon>Tracheophyta</taxon>
        <taxon>Spermatophyta</taxon>
        <taxon>Magnoliopsida</taxon>
        <taxon>eudicotyledons</taxon>
        <taxon>Gunneridae</taxon>
        <taxon>Pentapetalae</taxon>
        <taxon>rosids</taxon>
        <taxon>fabids</taxon>
        <taxon>Rosales</taxon>
        <taxon>Moraceae</taxon>
        <taxon>Ficeae</taxon>
        <taxon>Ficus</taxon>
    </lineage>
</organism>
<evidence type="ECO:0000256" key="1">
    <source>
        <dbReference type="SAM" id="MobiDB-lite"/>
    </source>
</evidence>
<dbReference type="EMBL" id="BTGU01000050">
    <property type="protein sequence ID" value="GMN54258.1"/>
    <property type="molecule type" value="Genomic_DNA"/>
</dbReference>
<accession>A0AA88AG32</accession>
<gene>
    <name evidence="2" type="ORF">TIFTF001_023392</name>
</gene>
<feature type="region of interest" description="Disordered" evidence="1">
    <location>
        <begin position="18"/>
        <end position="63"/>
    </location>
</feature>
<sequence length="63" mass="6797">MLAKEGVKQSLVRWEQVLAGPDRDRSGRSGKPASKSARWSGSNRVFQTGLTGPGQASLENQRA</sequence>
<feature type="compositionally biased region" description="Polar residues" evidence="1">
    <location>
        <begin position="37"/>
        <end position="50"/>
    </location>
</feature>
<keyword evidence="3" id="KW-1185">Reference proteome</keyword>
<evidence type="ECO:0000313" key="2">
    <source>
        <dbReference type="EMBL" id="GMN54258.1"/>
    </source>
</evidence>
<comment type="caution">
    <text evidence="2">The sequence shown here is derived from an EMBL/GenBank/DDBJ whole genome shotgun (WGS) entry which is preliminary data.</text>
</comment>
<dbReference type="Proteomes" id="UP001187192">
    <property type="component" value="Unassembled WGS sequence"/>
</dbReference>
<name>A0AA88AG32_FICCA</name>
<dbReference type="AlphaFoldDB" id="A0AA88AG32"/>